<evidence type="ECO:0000256" key="1">
    <source>
        <dbReference type="ARBA" id="ARBA00006171"/>
    </source>
</evidence>
<dbReference type="SUPFAM" id="SSF56784">
    <property type="entry name" value="HAD-like"/>
    <property type="match status" value="1"/>
</dbReference>
<keyword evidence="2" id="KW-0829">Tyrosine-protein kinase</keyword>
<dbReference type="RefSeq" id="WP_098455956.1">
    <property type="nucleotide sequence ID" value="NZ_PDJG01000001.1"/>
</dbReference>
<sequence>MIFDLALIDLDGTITDSAPGIVSSIELAYDALGVPRPSDDDLRRFVGPPIEESARRHGIEPGRVAEFVSAYRSVYSVTGLFDNSVYPGMAEALVALRAAGVRCVVATSKPEVYARQILEHFGLDDLFEHICGSTLDGTRTTKADVVAYALATVEGSERGLPERARVTMVGDREHDVLGAREHGIGTIAVGWGYAAPGELAEAAPAAVVDTPEDLVAAVSG</sequence>
<evidence type="ECO:0000256" key="3">
    <source>
        <dbReference type="ARBA" id="ARBA00050405"/>
    </source>
</evidence>
<name>A0A2A9E8Z5_9MICO</name>
<dbReference type="InterPro" id="IPR036412">
    <property type="entry name" value="HAD-like_sf"/>
</dbReference>
<comment type="catalytic activity">
    <reaction evidence="3">
        <text>L-tyrosyl-[protein] + ATP = O-phospho-L-tyrosyl-[protein] + ADP + H(+)</text>
        <dbReference type="Rhea" id="RHEA:10596"/>
        <dbReference type="Rhea" id="RHEA-COMP:10136"/>
        <dbReference type="Rhea" id="RHEA-COMP:20101"/>
        <dbReference type="ChEBI" id="CHEBI:15378"/>
        <dbReference type="ChEBI" id="CHEBI:30616"/>
        <dbReference type="ChEBI" id="CHEBI:46858"/>
        <dbReference type="ChEBI" id="CHEBI:61978"/>
        <dbReference type="ChEBI" id="CHEBI:456216"/>
    </reaction>
    <physiologicalReaction direction="left-to-right" evidence="3">
        <dbReference type="Rhea" id="RHEA:10597"/>
    </physiologicalReaction>
</comment>
<evidence type="ECO:0000256" key="4">
    <source>
        <dbReference type="ARBA" id="ARBA00069527"/>
    </source>
</evidence>
<keyword evidence="2" id="KW-0418">Kinase</keyword>
<evidence type="ECO:0000313" key="6">
    <source>
        <dbReference type="EMBL" id="PFG35011.1"/>
    </source>
</evidence>
<dbReference type="InterPro" id="IPR023214">
    <property type="entry name" value="HAD_sf"/>
</dbReference>
<dbReference type="InterPro" id="IPR050155">
    <property type="entry name" value="HAD-like_hydrolase_sf"/>
</dbReference>
<evidence type="ECO:0000256" key="5">
    <source>
        <dbReference type="ARBA" id="ARBA00080335"/>
    </source>
</evidence>
<dbReference type="Gene3D" id="3.40.50.1000">
    <property type="entry name" value="HAD superfamily/HAD-like"/>
    <property type="match status" value="1"/>
</dbReference>
<gene>
    <name evidence="6" type="ORF">ATL42_2943</name>
</gene>
<dbReference type="OrthoDB" id="9776368at2"/>
<comment type="caution">
    <text evidence="6">The sequence shown here is derived from an EMBL/GenBank/DDBJ whole genome shotgun (WGS) entry which is preliminary data.</text>
</comment>
<dbReference type="EMBL" id="PDJG01000001">
    <property type="protein sequence ID" value="PFG35011.1"/>
    <property type="molecule type" value="Genomic_DNA"/>
</dbReference>
<dbReference type="InterPro" id="IPR023198">
    <property type="entry name" value="PGP-like_dom2"/>
</dbReference>
<accession>A0A2A9E8Z5</accession>
<dbReference type="PANTHER" id="PTHR43434">
    <property type="entry name" value="PHOSPHOGLYCOLATE PHOSPHATASE"/>
    <property type="match status" value="1"/>
</dbReference>
<evidence type="ECO:0000256" key="2">
    <source>
        <dbReference type="ARBA" id="ARBA00023137"/>
    </source>
</evidence>
<dbReference type="Proteomes" id="UP000225548">
    <property type="component" value="Unassembled WGS sequence"/>
</dbReference>
<dbReference type="Gene3D" id="1.10.150.240">
    <property type="entry name" value="Putative phosphatase, domain 2"/>
    <property type="match status" value="1"/>
</dbReference>
<evidence type="ECO:0000313" key="7">
    <source>
        <dbReference type="Proteomes" id="UP000225548"/>
    </source>
</evidence>
<dbReference type="PANTHER" id="PTHR43434:SF20">
    <property type="entry name" value="5'-NUCLEOTIDASE"/>
    <property type="match status" value="1"/>
</dbReference>
<proteinExistence type="inferred from homology"/>
<organism evidence="6 7">
    <name type="scientific">Sanguibacter antarcticus</name>
    <dbReference type="NCBI Taxonomy" id="372484"/>
    <lineage>
        <taxon>Bacteria</taxon>
        <taxon>Bacillati</taxon>
        <taxon>Actinomycetota</taxon>
        <taxon>Actinomycetes</taxon>
        <taxon>Micrococcales</taxon>
        <taxon>Sanguibacteraceae</taxon>
        <taxon>Sanguibacter</taxon>
    </lineage>
</organism>
<dbReference type="InterPro" id="IPR041492">
    <property type="entry name" value="HAD_2"/>
</dbReference>
<protein>
    <recommendedName>
        <fullName evidence="4">Tyrosine-protein kinase PtkA</fullName>
    </recommendedName>
    <alternativeName>
        <fullName evidence="5">Protein tyrosine kinase A</fullName>
    </alternativeName>
</protein>
<reference evidence="6 7" key="1">
    <citation type="submission" date="2017-10" db="EMBL/GenBank/DDBJ databases">
        <title>Sequencing the genomes of 1000 actinobacteria strains.</title>
        <authorList>
            <person name="Klenk H.-P."/>
        </authorList>
    </citation>
    <scope>NUCLEOTIDE SEQUENCE [LARGE SCALE GENOMIC DNA]</scope>
    <source>
        <strain evidence="6 7">DSM 18966</strain>
    </source>
</reference>
<keyword evidence="2" id="KW-0808">Transferase</keyword>
<dbReference type="AlphaFoldDB" id="A0A2A9E8Z5"/>
<dbReference type="GO" id="GO:0005829">
    <property type="term" value="C:cytosol"/>
    <property type="evidence" value="ECO:0007669"/>
    <property type="project" value="TreeGrafter"/>
</dbReference>
<keyword evidence="7" id="KW-1185">Reference proteome</keyword>
<comment type="similarity">
    <text evidence="1">Belongs to the HAD-like hydrolase superfamily. CbbY/CbbZ/Gph/YieH family.</text>
</comment>
<dbReference type="FunFam" id="3.40.50.1000:FF:000022">
    <property type="entry name" value="Phosphoglycolate phosphatase"/>
    <property type="match status" value="1"/>
</dbReference>
<dbReference type="GO" id="GO:0004713">
    <property type="term" value="F:protein tyrosine kinase activity"/>
    <property type="evidence" value="ECO:0007669"/>
    <property type="project" value="UniProtKB-KW"/>
</dbReference>
<dbReference type="Pfam" id="PF13419">
    <property type="entry name" value="HAD_2"/>
    <property type="match status" value="1"/>
</dbReference>